<keyword evidence="3 7" id="KW-0312">Gluconeogenesis</keyword>
<dbReference type="HAMAP" id="MF_00473">
    <property type="entry name" value="G6P_isomerase"/>
    <property type="match status" value="1"/>
</dbReference>
<evidence type="ECO:0000256" key="8">
    <source>
        <dbReference type="RuleBase" id="RU000612"/>
    </source>
</evidence>
<dbReference type="InterPro" id="IPR046348">
    <property type="entry name" value="SIS_dom_sf"/>
</dbReference>
<comment type="subcellular location">
    <subcellularLocation>
        <location evidence="7">Cytoplasm</location>
    </subcellularLocation>
</comment>
<evidence type="ECO:0000256" key="1">
    <source>
        <dbReference type="ARBA" id="ARBA00004926"/>
    </source>
</evidence>
<evidence type="ECO:0000256" key="3">
    <source>
        <dbReference type="ARBA" id="ARBA00022432"/>
    </source>
</evidence>
<dbReference type="PROSITE" id="PS00765">
    <property type="entry name" value="P_GLUCOSE_ISOMERASE_1"/>
    <property type="match status" value="1"/>
</dbReference>
<accession>A0ABW2R7B9</accession>
<sequence length="538" mass="58413">MASFPGATPDSIDMPSLQHATPTELPAWQTLTQHAGATPHLRDLLDSDAGRVQRLTLSAAGITLDASRQRLTPAIEQALQALAAEAQLGQQRDAMFRGEHINLTEDRPVLHVALRGGQGPWGAAISADVARELGRMCRFADEVRSGACRSSTDETFTDVVNIGIGGSDLGPRMAADALAHLTHTGPRVHYVSNPDAWALYSVLRGIDARRTLIVVSSKTFTTQETMTNAASCQRWLLDQGIAAEHVGQHLVAITATPAESARQGYPAERTFLFWDWVGGRYSVWSALGLPLAIGIGGAAFRDFLAGARAMDEHFCQAPLSQNLPVQLALHGIWNRNFLRCPTQLIVSYASRLVRFVPFVQQMDMESNGKSTHIGGAPVDVDTGPIIWGGLGIDGQHAYFQLIHQGRHTVPVEFIGVQTEDSPLPLAATHHGVVNLNLRAQAEAMARGRSYEDTLTLLERSGLAGEEAATMARHRMFAGNIPNSILWLDRLDPARLGALIALYEHKVFTQAAIWRINAYDQWGVELGKTMAKAMEQSAA</sequence>
<comment type="function">
    <text evidence="7">Catalyzes the reversible isomerization of glucose-6-phosphate to fructose-6-phosphate.</text>
</comment>
<evidence type="ECO:0000313" key="10">
    <source>
        <dbReference type="Proteomes" id="UP001596495"/>
    </source>
</evidence>
<feature type="active site" description="Proton donor" evidence="7">
    <location>
        <position position="365"/>
    </location>
</feature>
<evidence type="ECO:0000256" key="6">
    <source>
        <dbReference type="ARBA" id="ARBA00029321"/>
    </source>
</evidence>
<keyword evidence="10" id="KW-1185">Reference proteome</keyword>
<feature type="active site" evidence="7">
    <location>
        <position position="396"/>
    </location>
</feature>
<evidence type="ECO:0000313" key="9">
    <source>
        <dbReference type="EMBL" id="MFC7433971.1"/>
    </source>
</evidence>
<gene>
    <name evidence="7 9" type="primary">pgi</name>
    <name evidence="9" type="ORF">ACFQNJ_05550</name>
</gene>
<dbReference type="InterPro" id="IPR035476">
    <property type="entry name" value="SIS_PGI_1"/>
</dbReference>
<comment type="pathway">
    <text evidence="1 7 8">Carbohydrate degradation; glycolysis; D-glyceraldehyde 3-phosphate and glycerone phosphate from D-glucose: step 2/4.</text>
</comment>
<dbReference type="PANTHER" id="PTHR11469:SF1">
    <property type="entry name" value="GLUCOSE-6-PHOSPHATE ISOMERASE"/>
    <property type="match status" value="1"/>
</dbReference>
<dbReference type="Gene3D" id="1.10.1390.10">
    <property type="match status" value="1"/>
</dbReference>
<dbReference type="SUPFAM" id="SSF53697">
    <property type="entry name" value="SIS domain"/>
    <property type="match status" value="1"/>
</dbReference>
<dbReference type="CDD" id="cd05015">
    <property type="entry name" value="SIS_PGI_1"/>
    <property type="match status" value="1"/>
</dbReference>
<comment type="catalytic activity">
    <reaction evidence="6 7 8">
        <text>alpha-D-glucose 6-phosphate = beta-D-fructose 6-phosphate</text>
        <dbReference type="Rhea" id="RHEA:11816"/>
        <dbReference type="ChEBI" id="CHEBI:57634"/>
        <dbReference type="ChEBI" id="CHEBI:58225"/>
        <dbReference type="EC" id="5.3.1.9"/>
    </reaction>
</comment>
<evidence type="ECO:0000256" key="4">
    <source>
        <dbReference type="ARBA" id="ARBA00023152"/>
    </source>
</evidence>
<keyword evidence="4 7" id="KW-0324">Glycolysis</keyword>
<name>A0ABW2R7B9_9BURK</name>
<evidence type="ECO:0000256" key="7">
    <source>
        <dbReference type="HAMAP-Rule" id="MF_00473"/>
    </source>
</evidence>
<evidence type="ECO:0000256" key="5">
    <source>
        <dbReference type="ARBA" id="ARBA00023235"/>
    </source>
</evidence>
<dbReference type="Proteomes" id="UP001596495">
    <property type="component" value="Unassembled WGS sequence"/>
</dbReference>
<comment type="pathway">
    <text evidence="7">Carbohydrate biosynthesis; gluconeogenesis.</text>
</comment>
<feature type="active site" evidence="7">
    <location>
        <position position="527"/>
    </location>
</feature>
<dbReference type="NCBIfam" id="NF001211">
    <property type="entry name" value="PRK00179.1"/>
    <property type="match status" value="1"/>
</dbReference>
<dbReference type="PRINTS" id="PR00662">
    <property type="entry name" value="G6PISOMERASE"/>
</dbReference>
<proteinExistence type="inferred from homology"/>
<dbReference type="EMBL" id="JBHTBX010000003">
    <property type="protein sequence ID" value="MFC7433971.1"/>
    <property type="molecule type" value="Genomic_DNA"/>
</dbReference>
<dbReference type="PANTHER" id="PTHR11469">
    <property type="entry name" value="GLUCOSE-6-PHOSPHATE ISOMERASE"/>
    <property type="match status" value="1"/>
</dbReference>
<dbReference type="EC" id="5.3.1.9" evidence="7"/>
<dbReference type="InterPro" id="IPR001672">
    <property type="entry name" value="G6P_Isomerase"/>
</dbReference>
<evidence type="ECO:0000256" key="2">
    <source>
        <dbReference type="ARBA" id="ARBA00006604"/>
    </source>
</evidence>
<reference evidence="10" key="1">
    <citation type="journal article" date="2019" name="Int. J. Syst. Evol. Microbiol.">
        <title>The Global Catalogue of Microorganisms (GCM) 10K type strain sequencing project: providing services to taxonomists for standard genome sequencing and annotation.</title>
        <authorList>
            <consortium name="The Broad Institute Genomics Platform"/>
            <consortium name="The Broad Institute Genome Sequencing Center for Infectious Disease"/>
            <person name="Wu L."/>
            <person name="Ma J."/>
        </authorList>
    </citation>
    <scope>NUCLEOTIDE SEQUENCE [LARGE SCALE GENOMIC DNA]</scope>
    <source>
        <strain evidence="10">CCUG 54518</strain>
    </source>
</reference>
<dbReference type="RefSeq" id="WP_382254717.1">
    <property type="nucleotide sequence ID" value="NZ_JBHTBX010000003.1"/>
</dbReference>
<dbReference type="InterPro" id="IPR018189">
    <property type="entry name" value="Phosphoglucose_isomerase_CS"/>
</dbReference>
<dbReference type="GO" id="GO:0004347">
    <property type="term" value="F:glucose-6-phosphate isomerase activity"/>
    <property type="evidence" value="ECO:0007669"/>
    <property type="project" value="UniProtKB-EC"/>
</dbReference>
<dbReference type="InterPro" id="IPR023096">
    <property type="entry name" value="G6P_Isomerase_C"/>
</dbReference>
<dbReference type="PROSITE" id="PS00174">
    <property type="entry name" value="P_GLUCOSE_ISOMERASE_2"/>
    <property type="match status" value="1"/>
</dbReference>
<dbReference type="Gene3D" id="3.40.50.10490">
    <property type="entry name" value="Glucose-6-phosphate isomerase like protein, domain 1"/>
    <property type="match status" value="2"/>
</dbReference>
<dbReference type="PROSITE" id="PS51463">
    <property type="entry name" value="P_GLUCOSE_ISOMERASE_3"/>
    <property type="match status" value="1"/>
</dbReference>
<dbReference type="Pfam" id="PF00342">
    <property type="entry name" value="PGI"/>
    <property type="match status" value="1"/>
</dbReference>
<organism evidence="9 10">
    <name type="scientific">Hydrogenophaga bisanensis</name>
    <dbReference type="NCBI Taxonomy" id="439611"/>
    <lineage>
        <taxon>Bacteria</taxon>
        <taxon>Pseudomonadati</taxon>
        <taxon>Pseudomonadota</taxon>
        <taxon>Betaproteobacteria</taxon>
        <taxon>Burkholderiales</taxon>
        <taxon>Comamonadaceae</taxon>
        <taxon>Hydrogenophaga</taxon>
    </lineage>
</organism>
<comment type="caution">
    <text evidence="9">The sequence shown here is derived from an EMBL/GenBank/DDBJ whole genome shotgun (WGS) entry which is preliminary data.</text>
</comment>
<keyword evidence="7" id="KW-0963">Cytoplasm</keyword>
<dbReference type="InterPro" id="IPR035482">
    <property type="entry name" value="SIS_PGI_2"/>
</dbReference>
<comment type="similarity">
    <text evidence="2 7 8">Belongs to the GPI family.</text>
</comment>
<protein>
    <recommendedName>
        <fullName evidence="7">Glucose-6-phosphate isomerase</fullName>
        <shortName evidence="7">GPI</shortName>
        <ecNumber evidence="7">5.3.1.9</ecNumber>
    </recommendedName>
    <alternativeName>
        <fullName evidence="7">Phosphoglucose isomerase</fullName>
        <shortName evidence="7">PGI</shortName>
    </alternativeName>
    <alternativeName>
        <fullName evidence="7">Phosphohexose isomerase</fullName>
        <shortName evidence="7">PHI</shortName>
    </alternativeName>
</protein>
<keyword evidence="5 7" id="KW-0413">Isomerase</keyword>
<dbReference type="CDD" id="cd05016">
    <property type="entry name" value="SIS_PGI_2"/>
    <property type="match status" value="1"/>
</dbReference>